<keyword evidence="1" id="KW-0472">Membrane</keyword>
<gene>
    <name evidence="2" type="ORF">BJB45_17715</name>
</gene>
<organism evidence="2 3">
    <name type="scientific">Halomonas huangheensis</name>
    <dbReference type="NCBI Taxonomy" id="1178482"/>
    <lineage>
        <taxon>Bacteria</taxon>
        <taxon>Pseudomonadati</taxon>
        <taxon>Pseudomonadota</taxon>
        <taxon>Gammaproteobacteria</taxon>
        <taxon>Oceanospirillales</taxon>
        <taxon>Halomonadaceae</taxon>
        <taxon>Halomonas</taxon>
    </lineage>
</organism>
<accession>W1NC99</accession>
<dbReference type="AlphaFoldDB" id="W1NC99"/>
<comment type="caution">
    <text evidence="2">The sequence shown here is derived from an EMBL/GenBank/DDBJ whole genome shotgun (WGS) entry which is preliminary data.</text>
</comment>
<proteinExistence type="predicted"/>
<reference evidence="2 3" key="1">
    <citation type="submission" date="2013-08" db="EMBL/GenBank/DDBJ databases">
        <title>draft genome of Halomonas huanghegensis, strain BJGMM-B45T.</title>
        <authorList>
            <person name="Miao C."/>
            <person name="Wan Y."/>
            <person name="Jin W."/>
        </authorList>
    </citation>
    <scope>NUCLEOTIDE SEQUENCE [LARGE SCALE GENOMIC DNA]</scope>
    <source>
        <strain evidence="2 3">BJGMM-B45</strain>
    </source>
</reference>
<keyword evidence="1" id="KW-1133">Transmembrane helix</keyword>
<dbReference type="STRING" id="1178482.AR456_12200"/>
<protein>
    <submittedName>
        <fullName evidence="2">Uncharacterized protein</fullName>
    </submittedName>
</protein>
<evidence type="ECO:0000313" key="2">
    <source>
        <dbReference type="EMBL" id="ERL53113.1"/>
    </source>
</evidence>
<dbReference type="Proteomes" id="UP000019113">
    <property type="component" value="Unassembled WGS sequence"/>
</dbReference>
<keyword evidence="3" id="KW-1185">Reference proteome</keyword>
<sequence>MAKAGGKCLTMQLSTLPAVAGRSFLAPLIAGVIFLEIAMLEGLGKFLNSLIGALPALYEKYREGQHDERIVELFESYFILGDLVETADELLSLARNREIIEFSKLSEKELEEHYAIVQSNITIQLQRLQRLGDIFLQNPTIDLLDPSIRKNLKSSIGDKENGLFTLGAGLFFNQIFGTGSAVPEVETDRQRMERAVDEKYRFIYDITESERISVKDQRVIVSDLRELRTRYRDILNEVTEPKHKILLASRAQQFSAKYSVRR</sequence>
<evidence type="ECO:0000256" key="1">
    <source>
        <dbReference type="SAM" id="Phobius"/>
    </source>
</evidence>
<feature type="transmembrane region" description="Helical" evidence="1">
    <location>
        <begin position="20"/>
        <end position="40"/>
    </location>
</feature>
<name>W1NC99_9GAMM</name>
<evidence type="ECO:0000313" key="3">
    <source>
        <dbReference type="Proteomes" id="UP000019113"/>
    </source>
</evidence>
<dbReference type="RefSeq" id="WP_021817095.1">
    <property type="nucleotide sequence ID" value="NZ_AVBC01000011.1"/>
</dbReference>
<dbReference type="EMBL" id="AVBC01000011">
    <property type="protein sequence ID" value="ERL53113.1"/>
    <property type="molecule type" value="Genomic_DNA"/>
</dbReference>
<keyword evidence="1" id="KW-0812">Transmembrane</keyword>